<sequence>MSPYSLILFLICAHTLVSAVTDVDFQLDLNSEVSNTDQLLESGSNNLYFAPDTATARKNERHFPYSLRFKENFQAESSQSGCFIYKLKKGWKKADCSYQGLSSIADLHFDDPGSISVLDLTGNNVETIPMGVWTEYSGLKYLILSINNLTRLENNSFWGLSKLKRLDLQGNYVAMTKENVPESVFQPLTSLRTLRLENNTHSKLSTPETYPHWALAHISSLKNLYIDGFRDQKFGVGFRNMTSLRYLSLSGYNGRCYLGHLKNDTFEHLGQLERLMMRRCGIHAHGIDKGVLGPFTKLQRLDVSRNVDINLDVVVSAMSWHEAFQGI</sequence>
<keyword evidence="2" id="KW-0813">Transport</keyword>
<keyword evidence="3" id="KW-1003">Cell membrane</keyword>
<dbReference type="InterPro" id="IPR001611">
    <property type="entry name" value="Leu-rich_rpt"/>
</dbReference>
<dbReference type="InterPro" id="IPR051432">
    <property type="entry name" value="KCNMA1_auxiliary"/>
</dbReference>
<evidence type="ECO:0000256" key="1">
    <source>
        <dbReference type="ARBA" id="ARBA00004162"/>
    </source>
</evidence>
<evidence type="ECO:0000256" key="4">
    <source>
        <dbReference type="ARBA" id="ARBA00022692"/>
    </source>
</evidence>
<evidence type="ECO:0000256" key="2">
    <source>
        <dbReference type="ARBA" id="ARBA00022448"/>
    </source>
</evidence>
<keyword evidence="9" id="KW-1015">Disulfide bond</keyword>
<evidence type="ECO:0000313" key="13">
    <source>
        <dbReference type="Proteomes" id="UP000735302"/>
    </source>
</evidence>
<dbReference type="InterPro" id="IPR032675">
    <property type="entry name" value="LRR_dom_sf"/>
</dbReference>
<keyword evidence="5 11" id="KW-0732">Signal</keyword>
<evidence type="ECO:0000256" key="11">
    <source>
        <dbReference type="SAM" id="SignalP"/>
    </source>
</evidence>
<evidence type="ECO:0000256" key="5">
    <source>
        <dbReference type="ARBA" id="ARBA00022729"/>
    </source>
</evidence>
<dbReference type="PROSITE" id="PS51450">
    <property type="entry name" value="LRR"/>
    <property type="match status" value="1"/>
</dbReference>
<comment type="caution">
    <text evidence="12">The sequence shown here is derived from an EMBL/GenBank/DDBJ whole genome shotgun (WGS) entry which is preliminary data.</text>
</comment>
<keyword evidence="12" id="KW-0675">Receptor</keyword>
<reference evidence="12 13" key="1">
    <citation type="journal article" date="2021" name="Elife">
        <title>Chloroplast acquisition without the gene transfer in kleptoplastic sea slugs, Plakobranchus ocellatus.</title>
        <authorList>
            <person name="Maeda T."/>
            <person name="Takahashi S."/>
            <person name="Yoshida T."/>
            <person name="Shimamura S."/>
            <person name="Takaki Y."/>
            <person name="Nagai Y."/>
            <person name="Toyoda A."/>
            <person name="Suzuki Y."/>
            <person name="Arimoto A."/>
            <person name="Ishii H."/>
            <person name="Satoh N."/>
            <person name="Nishiyama T."/>
            <person name="Hasebe M."/>
            <person name="Maruyama T."/>
            <person name="Minagawa J."/>
            <person name="Obokata J."/>
            <person name="Shigenobu S."/>
        </authorList>
    </citation>
    <scope>NUCLEOTIDE SEQUENCE [LARGE SCALE GENOMIC DNA]</scope>
</reference>
<dbReference type="Gene3D" id="3.80.10.10">
    <property type="entry name" value="Ribonuclease Inhibitor"/>
    <property type="match status" value="1"/>
</dbReference>
<keyword evidence="4" id="KW-0812">Transmembrane</keyword>
<keyword evidence="7" id="KW-0406">Ion transport</keyword>
<dbReference type="EMBL" id="BLXT01004508">
    <property type="protein sequence ID" value="GFO13821.1"/>
    <property type="molecule type" value="Genomic_DNA"/>
</dbReference>
<organism evidence="12 13">
    <name type="scientific">Plakobranchus ocellatus</name>
    <dbReference type="NCBI Taxonomy" id="259542"/>
    <lineage>
        <taxon>Eukaryota</taxon>
        <taxon>Metazoa</taxon>
        <taxon>Spiralia</taxon>
        <taxon>Lophotrochozoa</taxon>
        <taxon>Mollusca</taxon>
        <taxon>Gastropoda</taxon>
        <taxon>Heterobranchia</taxon>
        <taxon>Euthyneura</taxon>
        <taxon>Panpulmonata</taxon>
        <taxon>Sacoglossa</taxon>
        <taxon>Placobranchoidea</taxon>
        <taxon>Plakobranchidae</taxon>
        <taxon>Plakobranchus</taxon>
    </lineage>
</organism>
<evidence type="ECO:0000256" key="6">
    <source>
        <dbReference type="ARBA" id="ARBA00022989"/>
    </source>
</evidence>
<name>A0AAV4AZX8_9GAST</name>
<dbReference type="SUPFAM" id="SSF52058">
    <property type="entry name" value="L domain-like"/>
    <property type="match status" value="1"/>
</dbReference>
<comment type="subcellular location">
    <subcellularLocation>
        <location evidence="1">Cell membrane</location>
        <topology evidence="1">Single-pass membrane protein</topology>
    </subcellularLocation>
</comment>
<dbReference type="GO" id="GO:0005886">
    <property type="term" value="C:plasma membrane"/>
    <property type="evidence" value="ECO:0007669"/>
    <property type="project" value="UniProtKB-SubCell"/>
</dbReference>
<protein>
    <submittedName>
        <fullName evidence="12">Toll-like receptor e</fullName>
    </submittedName>
</protein>
<gene>
    <name evidence="12" type="ORF">PoB_004032600</name>
</gene>
<dbReference type="Pfam" id="PF13855">
    <property type="entry name" value="LRR_8"/>
    <property type="match status" value="1"/>
</dbReference>
<evidence type="ECO:0000256" key="8">
    <source>
        <dbReference type="ARBA" id="ARBA00023136"/>
    </source>
</evidence>
<feature type="signal peptide" evidence="11">
    <location>
        <begin position="1"/>
        <end position="19"/>
    </location>
</feature>
<evidence type="ECO:0000256" key="9">
    <source>
        <dbReference type="ARBA" id="ARBA00023157"/>
    </source>
</evidence>
<dbReference type="GO" id="GO:0034220">
    <property type="term" value="P:monoatomic ion transmembrane transport"/>
    <property type="evidence" value="ECO:0007669"/>
    <property type="project" value="UniProtKB-KW"/>
</dbReference>
<accession>A0AAV4AZX8</accession>
<keyword evidence="13" id="KW-1185">Reference proteome</keyword>
<dbReference type="PANTHER" id="PTHR46473">
    <property type="entry name" value="GH08155P"/>
    <property type="match status" value="1"/>
</dbReference>
<feature type="chain" id="PRO_5043528522" evidence="11">
    <location>
        <begin position="20"/>
        <end position="327"/>
    </location>
</feature>
<evidence type="ECO:0000256" key="3">
    <source>
        <dbReference type="ARBA" id="ARBA00022475"/>
    </source>
</evidence>
<keyword evidence="8" id="KW-0472">Membrane</keyword>
<keyword evidence="10" id="KW-0407">Ion channel</keyword>
<evidence type="ECO:0000313" key="12">
    <source>
        <dbReference type="EMBL" id="GFO13821.1"/>
    </source>
</evidence>
<dbReference type="AlphaFoldDB" id="A0AAV4AZX8"/>
<evidence type="ECO:0000256" key="7">
    <source>
        <dbReference type="ARBA" id="ARBA00023065"/>
    </source>
</evidence>
<proteinExistence type="predicted"/>
<dbReference type="Proteomes" id="UP000735302">
    <property type="component" value="Unassembled WGS sequence"/>
</dbReference>
<evidence type="ECO:0000256" key="10">
    <source>
        <dbReference type="ARBA" id="ARBA00023303"/>
    </source>
</evidence>
<keyword evidence="6" id="KW-1133">Transmembrane helix</keyword>
<dbReference type="PANTHER" id="PTHR46473:SF10">
    <property type="entry name" value="LD45603P-RELATED"/>
    <property type="match status" value="1"/>
</dbReference>